<dbReference type="Pfam" id="PF02583">
    <property type="entry name" value="Trns_repr_metal"/>
    <property type="match status" value="1"/>
</dbReference>
<dbReference type="EMBL" id="AFZC02000003">
    <property type="protein sequence ID" value="EHL12716.1"/>
    <property type="molecule type" value="Genomic_DNA"/>
</dbReference>
<dbReference type="InterPro" id="IPR038390">
    <property type="entry name" value="Metal_Tscrpt_repr_sf"/>
</dbReference>
<sequence length="100" mass="11441">MEKCHCAERKKLHPRDEAEKKALISRLNRMEGQIKGIRNMLLEDRYCVDIITQVSSVSSALKAFSKELLQRHIASCVVEEIQGGKEDAVEELCELIKKIM</sequence>
<reference evidence="1" key="1">
    <citation type="submission" date="2011-08" db="EMBL/GenBank/DDBJ databases">
        <authorList>
            <consortium name="The Broad Institute Genome Sequencing Platform"/>
            <person name="Earl A."/>
            <person name="Ward D."/>
            <person name="Feldgarden M."/>
            <person name="Gevers D."/>
            <person name="Sizova M."/>
            <person name="Hazen A."/>
            <person name="Epstein S."/>
            <person name="Young S.K."/>
            <person name="Zeng Q."/>
            <person name="Gargeya S."/>
            <person name="Fitzgerald M."/>
            <person name="Haas B."/>
            <person name="Abouelleil A."/>
            <person name="Alvarado L."/>
            <person name="Arachchi H.M."/>
            <person name="Berlin A."/>
            <person name="Brown A."/>
            <person name="Chapman S.B."/>
            <person name="Chen Z."/>
            <person name="Dunbar C."/>
            <person name="Freedman E."/>
            <person name="Gearin G."/>
            <person name="Gellesch M."/>
            <person name="Goldberg J."/>
            <person name="Griggs A."/>
            <person name="Gujja S."/>
            <person name="Heiman D."/>
            <person name="Howarth C."/>
            <person name="Larson L."/>
            <person name="Lui A."/>
            <person name="MacDonald P.J.P."/>
            <person name="Montmayeur A."/>
            <person name="Murphy C."/>
            <person name="Neiman D."/>
            <person name="Pearson M."/>
            <person name="Priest M."/>
            <person name="Roberts A."/>
            <person name="Saif S."/>
            <person name="Shea T."/>
            <person name="Shenoy N."/>
            <person name="Sisk P."/>
            <person name="Stolte C."/>
            <person name="Sykes S."/>
            <person name="Wortman J."/>
            <person name="Nusbaum C."/>
            <person name="Birren B."/>
        </authorList>
    </citation>
    <scope>NUCLEOTIDE SEQUENCE</scope>
    <source>
        <strain evidence="1">ACB1</strain>
    </source>
</reference>
<organism evidence="1 2">
    <name type="scientific">Oribacterium parvum ACB1</name>
    <dbReference type="NCBI Taxonomy" id="796943"/>
    <lineage>
        <taxon>Bacteria</taxon>
        <taxon>Bacillati</taxon>
        <taxon>Bacillota</taxon>
        <taxon>Clostridia</taxon>
        <taxon>Lachnospirales</taxon>
        <taxon>Lachnospiraceae</taxon>
        <taxon>Oribacterium</taxon>
    </lineage>
</organism>
<protein>
    <recommendedName>
        <fullName evidence="3">Copper-sensing transcriptional repressor CsoR</fullName>
    </recommendedName>
</protein>
<dbReference type="HOGENOM" id="CLU_130332_0_0_9"/>
<gene>
    <name evidence="1" type="ORF">HMPREF9625_00270</name>
</gene>
<reference evidence="1" key="2">
    <citation type="submission" date="2013-03" db="EMBL/GenBank/DDBJ databases">
        <title>The Genome Sequence of Oribacterium sp. ACB1.</title>
        <authorList>
            <consortium name="The Broad Institute Genomics Platform"/>
            <consortium name="The Broad Institute Genome Sequencing Center for Infectious Disease"/>
            <person name="Earl A."/>
            <person name="Ward D."/>
            <person name="Feldgarden M."/>
            <person name="Gevers D."/>
            <person name="Sizova M."/>
            <person name="Hazen A."/>
            <person name="Epstein S."/>
            <person name="Walker B."/>
            <person name="Young S."/>
            <person name="Zeng Q."/>
            <person name="Gargeya S."/>
            <person name="Fitzgerald M."/>
            <person name="Haas B."/>
            <person name="Abouelleil A."/>
            <person name="Allen A.W."/>
            <person name="Alvarado L."/>
            <person name="Arachchi H.M."/>
            <person name="Berlin A.M."/>
            <person name="Chapman S.B."/>
            <person name="Gainer-Dewar J."/>
            <person name="Goldberg J."/>
            <person name="Griggs A."/>
            <person name="Gujja S."/>
            <person name="Hansen M."/>
            <person name="Howarth C."/>
            <person name="Imamovic A."/>
            <person name="Ireland A."/>
            <person name="Larimer J."/>
            <person name="McCowan C."/>
            <person name="Murphy C."/>
            <person name="Pearson M."/>
            <person name="Poon T.W."/>
            <person name="Priest M."/>
            <person name="Roberts A."/>
            <person name="Saif S."/>
            <person name="Shea T."/>
            <person name="Sisk P."/>
            <person name="Sykes S."/>
            <person name="Wortman J."/>
            <person name="Nusbaum C."/>
            <person name="Birren B."/>
        </authorList>
    </citation>
    <scope>NUCLEOTIDE SEQUENCE [LARGE SCALE GENOMIC DNA]</scope>
    <source>
        <strain evidence="1">ACB1</strain>
    </source>
</reference>
<dbReference type="GO" id="GO:0003677">
    <property type="term" value="F:DNA binding"/>
    <property type="evidence" value="ECO:0007669"/>
    <property type="project" value="InterPro"/>
</dbReference>
<dbReference type="PANTHER" id="PTHR33677:SF3">
    <property type="entry name" value="COPPER-SENSING TRANSCRIPTIONAL REPRESSOR RICR"/>
    <property type="match status" value="1"/>
</dbReference>
<dbReference type="RefSeq" id="WP_009534139.1">
    <property type="nucleotide sequence ID" value="NZ_KE148312.1"/>
</dbReference>
<dbReference type="GO" id="GO:0045892">
    <property type="term" value="P:negative regulation of DNA-templated transcription"/>
    <property type="evidence" value="ECO:0007669"/>
    <property type="project" value="UniProtKB-ARBA"/>
</dbReference>
<dbReference type="PATRIC" id="fig|796943.3.peg.658"/>
<accession>G9WLR1</accession>
<evidence type="ECO:0000313" key="2">
    <source>
        <dbReference type="Proteomes" id="UP000018461"/>
    </source>
</evidence>
<dbReference type="Proteomes" id="UP000018461">
    <property type="component" value="Unassembled WGS sequence"/>
</dbReference>
<dbReference type="GO" id="GO:0046872">
    <property type="term" value="F:metal ion binding"/>
    <property type="evidence" value="ECO:0007669"/>
    <property type="project" value="InterPro"/>
</dbReference>
<proteinExistence type="predicted"/>
<name>G9WLR1_9FIRM</name>
<dbReference type="STRING" id="796943.HMPREF9625_00270"/>
<evidence type="ECO:0008006" key="3">
    <source>
        <dbReference type="Google" id="ProtNLM"/>
    </source>
</evidence>
<keyword evidence="2" id="KW-1185">Reference proteome</keyword>
<dbReference type="Gene3D" id="1.20.58.1000">
    <property type="entry name" value="Metal-sensitive repressor, helix protomer"/>
    <property type="match status" value="1"/>
</dbReference>
<dbReference type="AlphaFoldDB" id="G9WLR1"/>
<comment type="caution">
    <text evidence="1">The sequence shown here is derived from an EMBL/GenBank/DDBJ whole genome shotgun (WGS) entry which is preliminary data.</text>
</comment>
<dbReference type="PANTHER" id="PTHR33677">
    <property type="entry name" value="TRANSCRIPTIONAL REPRESSOR FRMR-RELATED"/>
    <property type="match status" value="1"/>
</dbReference>
<evidence type="ECO:0000313" key="1">
    <source>
        <dbReference type="EMBL" id="EHL12716.1"/>
    </source>
</evidence>
<dbReference type="InterPro" id="IPR003735">
    <property type="entry name" value="Metal_Tscrpt_repr"/>
</dbReference>